<accession>A0ACC1NB55</accession>
<keyword evidence="2" id="KW-1185">Reference proteome</keyword>
<organism evidence="1 2">
    <name type="scientific">Zarea fungicola</name>
    <dbReference type="NCBI Taxonomy" id="93591"/>
    <lineage>
        <taxon>Eukaryota</taxon>
        <taxon>Fungi</taxon>
        <taxon>Dikarya</taxon>
        <taxon>Ascomycota</taxon>
        <taxon>Pezizomycotina</taxon>
        <taxon>Sordariomycetes</taxon>
        <taxon>Hypocreomycetidae</taxon>
        <taxon>Hypocreales</taxon>
        <taxon>Cordycipitaceae</taxon>
        <taxon>Zarea</taxon>
    </lineage>
</organism>
<proteinExistence type="predicted"/>
<sequence length="960" mass="107569">MSYKARIQSSYISAFLFFTALLFRGKMALVSFTEVLGAASAFAIYRALFVLIVIALPKNAITARLASIIPLSVAAYAVRYYAVTLAGPPARQSVLLIMTIADWLLLVQYILLMRLDSAQLSELALKRGTASKSPSHDRASIGRQTWQALSLASNPRGIGTAWEVRNVKHRPYKQTRIQFLSDALAKMALSYLILDLMMNGSAPSEQLVAQEKQTFWRLWTLTAEDVKFRALSFMLFGLSSRCLLYLWVHALALVSVGLCLSSPDFWPPMFGSITESYTIRKFWRNYWHQGLHNTLTGYAKFTCDKVLCIPRGTLLSGYTHLLLAFVMSGLIHHPSDVMQGLLPHKIASLGFFLLQPLGIVAEDAVQVLTRRWRIPRAMRRVIGYSWRAPFSVDEAVKYKAFSFCRLEIDQFTIIEGAIPQSDIMNTQVLVQNLLPLFRWQLGRKAIGSGPAIPPTFLPYAADHAIQVLVKPAEFLLSICNEAQRPVVLFLFGKKIQFVMPGEQTSWLFRNSAQLAPNPSLLDALTRYFGLSKADQLLLSPAGIDRSRITLRDQSRDFAKYLRGKNLSCIMNRFQDNFIQKLNLCHGTDWSHAPDLYRLIAPCIFEAMAKALYGEGIFLACPNLTDHFFEFYDCVPLLSKRLPTWLTPASHRAQRRIQNDFMEWRLWCQKMEQKTKDDNDPTEYEPLLGSLYIRRMRARQEALGLSEQGVACALLGYMFVTMANMIPATTWMLLYILLDPELNDRIRSEIEQLPNDGLTHDQPAAALPLLNAVCCEVLRLHTASLVGRTPTVDVHPPGGWTLPADVPIFTSNWMGGLADSFWNTGGLATDGTPLRPITSFWADRFLESKDRNPTGPFLADAEAISSLAPKTTDGGPEQVITKGNGLEGYWFPFGGGAYRCPGEALAKQTILASVITVMKAVEIKLVDPEAARATNSNHRTLPFGSHTFDRPVPVAVRTRRL</sequence>
<protein>
    <submittedName>
        <fullName evidence="1">Uncharacterized protein</fullName>
    </submittedName>
</protein>
<gene>
    <name evidence="1" type="ORF">NQ176_g5191</name>
</gene>
<comment type="caution">
    <text evidence="1">The sequence shown here is derived from an EMBL/GenBank/DDBJ whole genome shotgun (WGS) entry which is preliminary data.</text>
</comment>
<name>A0ACC1NB55_9HYPO</name>
<dbReference type="Proteomes" id="UP001143910">
    <property type="component" value="Unassembled WGS sequence"/>
</dbReference>
<dbReference type="EMBL" id="JANJQO010000632">
    <property type="protein sequence ID" value="KAJ2976013.1"/>
    <property type="molecule type" value="Genomic_DNA"/>
</dbReference>
<evidence type="ECO:0000313" key="1">
    <source>
        <dbReference type="EMBL" id="KAJ2976013.1"/>
    </source>
</evidence>
<reference evidence="1" key="1">
    <citation type="submission" date="2022-08" db="EMBL/GenBank/DDBJ databases">
        <title>Genome Sequence of Lecanicillium fungicola.</title>
        <authorList>
            <person name="Buettner E."/>
        </authorList>
    </citation>
    <scope>NUCLEOTIDE SEQUENCE</scope>
    <source>
        <strain evidence="1">Babe33</strain>
    </source>
</reference>
<evidence type="ECO:0000313" key="2">
    <source>
        <dbReference type="Proteomes" id="UP001143910"/>
    </source>
</evidence>